<feature type="compositionally biased region" description="Basic and acidic residues" evidence="7">
    <location>
        <begin position="358"/>
        <end position="373"/>
    </location>
</feature>
<feature type="compositionally biased region" description="Polar residues" evidence="7">
    <location>
        <begin position="379"/>
        <end position="392"/>
    </location>
</feature>
<evidence type="ECO:0000256" key="6">
    <source>
        <dbReference type="ARBA" id="ARBA00041961"/>
    </source>
</evidence>
<feature type="compositionally biased region" description="Acidic residues" evidence="7">
    <location>
        <begin position="120"/>
        <end position="132"/>
    </location>
</feature>
<comment type="similarity">
    <text evidence="5">Belongs to the PINX1 family.</text>
</comment>
<feature type="compositionally biased region" description="Basic residues" evidence="7">
    <location>
        <begin position="160"/>
        <end position="178"/>
    </location>
</feature>
<feature type="region of interest" description="Disordered" evidence="7">
    <location>
        <begin position="321"/>
        <end position="502"/>
    </location>
</feature>
<feature type="compositionally biased region" description="Basic residues" evidence="7">
    <location>
        <begin position="415"/>
        <end position="424"/>
    </location>
</feature>
<dbReference type="Proteomes" id="UP000814176">
    <property type="component" value="Unassembled WGS sequence"/>
</dbReference>
<keyword evidence="4" id="KW-0539">Nucleus</keyword>
<dbReference type="InterPro" id="IPR050656">
    <property type="entry name" value="PINX1"/>
</dbReference>
<dbReference type="Pfam" id="PF01585">
    <property type="entry name" value="G-patch"/>
    <property type="match status" value="1"/>
</dbReference>
<evidence type="ECO:0000313" key="10">
    <source>
        <dbReference type="Proteomes" id="UP000814176"/>
    </source>
</evidence>
<evidence type="ECO:0000313" key="9">
    <source>
        <dbReference type="EMBL" id="KAH9839502.1"/>
    </source>
</evidence>
<dbReference type="RefSeq" id="XP_047781257.1">
    <property type="nucleotide sequence ID" value="XM_047923224.1"/>
</dbReference>
<evidence type="ECO:0000256" key="3">
    <source>
        <dbReference type="ARBA" id="ARBA00022552"/>
    </source>
</evidence>
<protein>
    <recommendedName>
        <fullName evidence="6">PinX1-related protein 1</fullName>
    </recommendedName>
</protein>
<organism evidence="9 10">
    <name type="scientific">Rhodofomes roseus</name>
    <dbReference type="NCBI Taxonomy" id="34475"/>
    <lineage>
        <taxon>Eukaryota</taxon>
        <taxon>Fungi</taxon>
        <taxon>Dikarya</taxon>
        <taxon>Basidiomycota</taxon>
        <taxon>Agaricomycotina</taxon>
        <taxon>Agaricomycetes</taxon>
        <taxon>Polyporales</taxon>
        <taxon>Rhodofomes</taxon>
    </lineage>
</organism>
<feature type="compositionally biased region" description="Polar residues" evidence="7">
    <location>
        <begin position="205"/>
        <end position="216"/>
    </location>
</feature>
<evidence type="ECO:0000259" key="8">
    <source>
        <dbReference type="PROSITE" id="PS50174"/>
    </source>
</evidence>
<evidence type="ECO:0000256" key="4">
    <source>
        <dbReference type="ARBA" id="ARBA00023242"/>
    </source>
</evidence>
<dbReference type="PROSITE" id="PS50174">
    <property type="entry name" value="G_PATCH"/>
    <property type="match status" value="1"/>
</dbReference>
<sequence length="502" mass="54492">MGLSGRKTKQRIGADPRNLTWANDASKFGTSYLEKFGWASGSGLGVSGEGRTNHISVYQKLDMLGIGADHKNNEDGTAWKQGKDFENLLRRLNADAGEEGAADVPKIDGFVRPSAQAEESAQEPEEEGGEEEEKPRKRKKRKHDQGDDDAESEDGQEERRKKKKDKKEKKEKKDKKGRAKEEEPAAKESKKEKRRKREASDDQDAISSGKSSVSTTVAAEAMAAAKAPVVVPRPVRAHRARHIAMKGMASKSATAIAEILGVSSSPFVATPSLTDTPDPSSSSTVLDTPASGPDASAVPKMQDLTTSSKSVMDYFREKLAAKSNRTSESSTPAAAETPSSDDYDDRPRGGLGLGASRPRVETVEAEDYTDRPRGGLGSSKLSMSFVQSSTQVAVEEAGECETSQAQLDEDESQPKRKSKKRKHKDAGCDAPATTPDCCEGFSSSVVERKKREKGKAPSSSDEVRPPDLEPQKEKKRKKSMDQSDAAVAVDTRKKRKKKHEAE</sequence>
<feature type="compositionally biased region" description="Acidic residues" evidence="7">
    <location>
        <begin position="146"/>
        <end position="156"/>
    </location>
</feature>
<dbReference type="GeneID" id="72003956"/>
<keyword evidence="2" id="KW-0690">Ribosome biogenesis</keyword>
<name>A0ABQ8KMG2_9APHY</name>
<evidence type="ECO:0000256" key="7">
    <source>
        <dbReference type="SAM" id="MobiDB-lite"/>
    </source>
</evidence>
<evidence type="ECO:0000256" key="1">
    <source>
        <dbReference type="ARBA" id="ARBA00004604"/>
    </source>
</evidence>
<feature type="compositionally biased region" description="Low complexity" evidence="7">
    <location>
        <begin position="326"/>
        <end position="338"/>
    </location>
</feature>
<dbReference type="EMBL" id="JADCUA010000006">
    <property type="protein sequence ID" value="KAH9839502.1"/>
    <property type="molecule type" value="Genomic_DNA"/>
</dbReference>
<feature type="compositionally biased region" description="Basic residues" evidence="7">
    <location>
        <begin position="492"/>
        <end position="502"/>
    </location>
</feature>
<keyword evidence="10" id="KW-1185">Reference proteome</keyword>
<dbReference type="InterPro" id="IPR000467">
    <property type="entry name" value="G_patch_dom"/>
</dbReference>
<dbReference type="PANTHER" id="PTHR23149:SF31">
    <property type="entry name" value="PROTEIN PXR1"/>
    <property type="match status" value="1"/>
</dbReference>
<comment type="subcellular location">
    <subcellularLocation>
        <location evidence="1">Nucleus</location>
        <location evidence="1">Nucleolus</location>
    </subcellularLocation>
</comment>
<feature type="compositionally biased region" description="Basic and acidic residues" evidence="7">
    <location>
        <begin position="179"/>
        <end position="191"/>
    </location>
</feature>
<accession>A0ABQ8KMG2</accession>
<gene>
    <name evidence="9" type="ORF">C8Q71DRAFT_749748</name>
</gene>
<feature type="region of interest" description="Disordered" evidence="7">
    <location>
        <begin position="96"/>
        <end position="216"/>
    </location>
</feature>
<keyword evidence="3" id="KW-0698">rRNA processing</keyword>
<proteinExistence type="inferred from homology"/>
<feature type="domain" description="G-patch" evidence="8">
    <location>
        <begin position="25"/>
        <end position="71"/>
    </location>
</feature>
<feature type="compositionally biased region" description="Low complexity" evidence="7">
    <location>
        <begin position="270"/>
        <end position="289"/>
    </location>
</feature>
<evidence type="ECO:0000256" key="5">
    <source>
        <dbReference type="ARBA" id="ARBA00038007"/>
    </source>
</evidence>
<evidence type="ECO:0000256" key="2">
    <source>
        <dbReference type="ARBA" id="ARBA00022517"/>
    </source>
</evidence>
<feature type="region of interest" description="Disordered" evidence="7">
    <location>
        <begin position="270"/>
        <end position="304"/>
    </location>
</feature>
<reference evidence="9 10" key="1">
    <citation type="journal article" date="2021" name="Environ. Microbiol.">
        <title>Gene family expansions and transcriptome signatures uncover fungal adaptations to wood decay.</title>
        <authorList>
            <person name="Hage H."/>
            <person name="Miyauchi S."/>
            <person name="Viragh M."/>
            <person name="Drula E."/>
            <person name="Min B."/>
            <person name="Chaduli D."/>
            <person name="Navarro D."/>
            <person name="Favel A."/>
            <person name="Norest M."/>
            <person name="Lesage-Meessen L."/>
            <person name="Balint B."/>
            <person name="Merenyi Z."/>
            <person name="de Eugenio L."/>
            <person name="Morin E."/>
            <person name="Martinez A.T."/>
            <person name="Baldrian P."/>
            <person name="Stursova M."/>
            <person name="Martinez M.J."/>
            <person name="Novotny C."/>
            <person name="Magnuson J.K."/>
            <person name="Spatafora J.W."/>
            <person name="Maurice S."/>
            <person name="Pangilinan J."/>
            <person name="Andreopoulos W."/>
            <person name="LaButti K."/>
            <person name="Hundley H."/>
            <person name="Na H."/>
            <person name="Kuo A."/>
            <person name="Barry K."/>
            <person name="Lipzen A."/>
            <person name="Henrissat B."/>
            <person name="Riley R."/>
            <person name="Ahrendt S."/>
            <person name="Nagy L.G."/>
            <person name="Grigoriev I.V."/>
            <person name="Martin F."/>
            <person name="Rosso M.N."/>
        </authorList>
    </citation>
    <scope>NUCLEOTIDE SEQUENCE [LARGE SCALE GENOMIC DNA]</scope>
    <source>
        <strain evidence="9 10">CIRM-BRFM 1785</strain>
    </source>
</reference>
<comment type="caution">
    <text evidence="9">The sequence shown here is derived from an EMBL/GenBank/DDBJ whole genome shotgun (WGS) entry which is preliminary data.</text>
</comment>
<dbReference type="PANTHER" id="PTHR23149">
    <property type="entry name" value="G PATCH DOMAIN CONTAINING PROTEIN"/>
    <property type="match status" value="1"/>
</dbReference>
<feature type="compositionally biased region" description="Basic and acidic residues" evidence="7">
    <location>
        <begin position="461"/>
        <end position="472"/>
    </location>
</feature>
<dbReference type="SMART" id="SM00443">
    <property type="entry name" value="G_patch"/>
    <property type="match status" value="1"/>
</dbReference>